<reference evidence="3" key="1">
    <citation type="journal article" date="2019" name="Int. J. Syst. Evol. Microbiol.">
        <title>The Global Catalogue of Microorganisms (GCM) 10K type strain sequencing project: providing services to taxonomists for standard genome sequencing and annotation.</title>
        <authorList>
            <consortium name="The Broad Institute Genomics Platform"/>
            <consortium name="The Broad Institute Genome Sequencing Center for Infectious Disease"/>
            <person name="Wu L."/>
            <person name="Ma J."/>
        </authorList>
    </citation>
    <scope>NUCLEOTIDE SEQUENCE [LARGE SCALE GENOMIC DNA]</scope>
    <source>
        <strain evidence="3">JCM 14307</strain>
    </source>
</reference>
<comment type="caution">
    <text evidence="2">The sequence shown here is derived from an EMBL/GenBank/DDBJ whole genome shotgun (WGS) entry which is preliminary data.</text>
</comment>
<organism evidence="2 3">
    <name type="scientific">Kribbella yunnanensis</name>
    <dbReference type="NCBI Taxonomy" id="190194"/>
    <lineage>
        <taxon>Bacteria</taxon>
        <taxon>Bacillati</taxon>
        <taxon>Actinomycetota</taxon>
        <taxon>Actinomycetes</taxon>
        <taxon>Propionibacteriales</taxon>
        <taxon>Kribbellaceae</taxon>
        <taxon>Kribbella</taxon>
    </lineage>
</organism>
<dbReference type="PANTHER" id="PTHR43132:SF8">
    <property type="entry name" value="HTH-TYPE TRANSCRIPTIONAL REGULATOR KMTR"/>
    <property type="match status" value="1"/>
</dbReference>
<evidence type="ECO:0000256" key="1">
    <source>
        <dbReference type="SAM" id="MobiDB-lite"/>
    </source>
</evidence>
<name>A0ABP4TGW2_9ACTN</name>
<keyword evidence="3" id="KW-1185">Reference proteome</keyword>
<gene>
    <name evidence="2" type="ORF">GCM10009745_35980</name>
</gene>
<dbReference type="InterPro" id="IPR051011">
    <property type="entry name" value="Metal_resp_trans_reg"/>
</dbReference>
<dbReference type="SUPFAM" id="SSF46785">
    <property type="entry name" value="Winged helix' DNA-binding domain"/>
    <property type="match status" value="1"/>
</dbReference>
<dbReference type="RefSeq" id="WP_344152714.1">
    <property type="nucleotide sequence ID" value="NZ_BAAANF010000013.1"/>
</dbReference>
<protein>
    <submittedName>
        <fullName evidence="2">Winged helix-turn-helix domain-containing protein</fullName>
    </submittedName>
</protein>
<dbReference type="InterPro" id="IPR011991">
    <property type="entry name" value="ArsR-like_HTH"/>
</dbReference>
<accession>A0ABP4TGW2</accession>
<dbReference type="EMBL" id="BAAANF010000013">
    <property type="protein sequence ID" value="GAA1687981.1"/>
    <property type="molecule type" value="Genomic_DNA"/>
</dbReference>
<proteinExistence type="predicted"/>
<dbReference type="CDD" id="cd00090">
    <property type="entry name" value="HTH_ARSR"/>
    <property type="match status" value="1"/>
</dbReference>
<dbReference type="Proteomes" id="UP001500280">
    <property type="component" value="Unassembled WGS sequence"/>
</dbReference>
<evidence type="ECO:0000313" key="2">
    <source>
        <dbReference type="EMBL" id="GAA1687981.1"/>
    </source>
</evidence>
<dbReference type="InterPro" id="IPR036390">
    <property type="entry name" value="WH_DNA-bd_sf"/>
</dbReference>
<evidence type="ECO:0000313" key="3">
    <source>
        <dbReference type="Proteomes" id="UP001500280"/>
    </source>
</evidence>
<dbReference type="Gene3D" id="1.10.10.10">
    <property type="entry name" value="Winged helix-like DNA-binding domain superfamily/Winged helix DNA-binding domain"/>
    <property type="match status" value="1"/>
</dbReference>
<sequence>MIQIHFSAADLGRVVFPAEPEPLWEAALAARALSAPAARDSLPPVARRWRQAAAPLVSPSMRPLFKLIAPSGWFPDFLTPTVSTPGVKPAAELLSETPAEVFREELDERFPRNADPYLHGLRSGQPAAREALGTAVVDFHQNVLAQSSDELARRYAGDLAQRAHTLMNGGIETLLKTLHSDVEWSAPVLTVHTQRPNQAVDVHLRGRGLQLYPSPLIAECLVDDAPRRRPVLIYPCADAPATEPQDPDTDPLAALLGRTRAAVLRSLITPASTTQLARRVRISLASTSEHTRILRAAALITTHRSQGTSLHSLTPTAQTLLQQNT</sequence>
<dbReference type="PANTHER" id="PTHR43132">
    <property type="entry name" value="ARSENICAL RESISTANCE OPERON REPRESSOR ARSR-RELATED"/>
    <property type="match status" value="1"/>
</dbReference>
<dbReference type="InterPro" id="IPR036388">
    <property type="entry name" value="WH-like_DNA-bd_sf"/>
</dbReference>
<feature type="region of interest" description="Disordered" evidence="1">
    <location>
        <begin position="306"/>
        <end position="325"/>
    </location>
</feature>